<sequence>MDHEKKPLETPDAFLNALGDSLKAKDGVDTDLASILTTHILKAAPAPNAVAQAKDAIVKLASERADPPKVEVVNG</sequence>
<evidence type="ECO:0000313" key="1">
    <source>
        <dbReference type="EMBL" id="KTQ96322.1"/>
    </source>
</evidence>
<proteinExistence type="predicted"/>
<dbReference type="RefSeq" id="WP_058634553.1">
    <property type="nucleotide sequence ID" value="NZ_LDPZ01000016.1"/>
</dbReference>
<name>A0A175RA74_9HYPH</name>
<reference evidence="1 2" key="1">
    <citation type="journal article" date="2016" name="Front. Microbiol.">
        <title>Genomic Resource of Rice Seed Associated Bacteria.</title>
        <authorList>
            <person name="Midha S."/>
            <person name="Bansal K."/>
            <person name="Sharma S."/>
            <person name="Kumar N."/>
            <person name="Patil P.P."/>
            <person name="Chaudhry V."/>
            <person name="Patil P.B."/>
        </authorList>
    </citation>
    <scope>NUCLEOTIDE SEQUENCE [LARGE SCALE GENOMIC DNA]</scope>
    <source>
        <strain evidence="1 2">NS226</strain>
    </source>
</reference>
<evidence type="ECO:0000313" key="2">
    <source>
        <dbReference type="Proteomes" id="UP000078272"/>
    </source>
</evidence>
<gene>
    <name evidence="1" type="ORF">NS226_08095</name>
</gene>
<protein>
    <submittedName>
        <fullName evidence="1">Uncharacterized protein</fullName>
    </submittedName>
</protein>
<dbReference type="OrthoDB" id="8266012at2"/>
<organism evidence="1 2">
    <name type="scientific">Aureimonas ureilytica</name>
    <dbReference type="NCBI Taxonomy" id="401562"/>
    <lineage>
        <taxon>Bacteria</taxon>
        <taxon>Pseudomonadati</taxon>
        <taxon>Pseudomonadota</taxon>
        <taxon>Alphaproteobacteria</taxon>
        <taxon>Hyphomicrobiales</taxon>
        <taxon>Aurantimonadaceae</taxon>
        <taxon>Aureimonas</taxon>
    </lineage>
</organism>
<dbReference type="Proteomes" id="UP000078272">
    <property type="component" value="Unassembled WGS sequence"/>
</dbReference>
<dbReference type="PATRIC" id="fig|401562.3.peg.963"/>
<accession>A0A175RA74</accession>
<comment type="caution">
    <text evidence="1">The sequence shown here is derived from an EMBL/GenBank/DDBJ whole genome shotgun (WGS) entry which is preliminary data.</text>
</comment>
<dbReference type="EMBL" id="LDPZ01000016">
    <property type="protein sequence ID" value="KTQ96322.1"/>
    <property type="molecule type" value="Genomic_DNA"/>
</dbReference>
<dbReference type="AlphaFoldDB" id="A0A175RA74"/>